<comment type="caution">
    <text evidence="1">The sequence shown here is derived from an EMBL/GenBank/DDBJ whole genome shotgun (WGS) entry which is preliminary data.</text>
</comment>
<gene>
    <name evidence="1" type="ORF">NE237_005905</name>
</gene>
<sequence length="128" mass="14970">MCRCTLNGQNPHCHLAITTEYLFAYNNQPTTSLYTTQNMEDNHISLRDCIPKKYARRYHIFVLLDSHPSHWHLVSIKLLSSWYLACITKLKLQENRISSIVGAVRIWSRRRWWRSSTSSAKKTPCACS</sequence>
<reference evidence="1" key="1">
    <citation type="journal article" date="2023" name="Plant J.">
        <title>The genome of the king protea, Protea cynaroides.</title>
        <authorList>
            <person name="Chang J."/>
            <person name="Duong T.A."/>
            <person name="Schoeman C."/>
            <person name="Ma X."/>
            <person name="Roodt D."/>
            <person name="Barker N."/>
            <person name="Li Z."/>
            <person name="Van de Peer Y."/>
            <person name="Mizrachi E."/>
        </authorList>
    </citation>
    <scope>NUCLEOTIDE SEQUENCE</scope>
    <source>
        <tissue evidence="1">Young leaves</tissue>
    </source>
</reference>
<protein>
    <submittedName>
        <fullName evidence="1">Uncharacterized protein</fullName>
    </submittedName>
</protein>
<organism evidence="1 2">
    <name type="scientific">Protea cynaroides</name>
    <dbReference type="NCBI Taxonomy" id="273540"/>
    <lineage>
        <taxon>Eukaryota</taxon>
        <taxon>Viridiplantae</taxon>
        <taxon>Streptophyta</taxon>
        <taxon>Embryophyta</taxon>
        <taxon>Tracheophyta</taxon>
        <taxon>Spermatophyta</taxon>
        <taxon>Magnoliopsida</taxon>
        <taxon>Proteales</taxon>
        <taxon>Proteaceae</taxon>
        <taxon>Protea</taxon>
    </lineage>
</organism>
<dbReference type="EMBL" id="JAMYWD010000004">
    <property type="protein sequence ID" value="KAJ4972731.1"/>
    <property type="molecule type" value="Genomic_DNA"/>
</dbReference>
<dbReference type="Proteomes" id="UP001141806">
    <property type="component" value="Unassembled WGS sequence"/>
</dbReference>
<evidence type="ECO:0000313" key="2">
    <source>
        <dbReference type="Proteomes" id="UP001141806"/>
    </source>
</evidence>
<proteinExistence type="predicted"/>
<accession>A0A9Q0KLK2</accession>
<evidence type="ECO:0000313" key="1">
    <source>
        <dbReference type="EMBL" id="KAJ4972731.1"/>
    </source>
</evidence>
<dbReference type="AlphaFoldDB" id="A0A9Q0KLK2"/>
<keyword evidence="2" id="KW-1185">Reference proteome</keyword>
<name>A0A9Q0KLK2_9MAGN</name>